<dbReference type="Gene3D" id="3.10.420.10">
    <property type="entry name" value="SecB-like"/>
    <property type="match status" value="1"/>
</dbReference>
<dbReference type="SUPFAM" id="SSF54611">
    <property type="entry name" value="SecB-like"/>
    <property type="match status" value="1"/>
</dbReference>
<dbReference type="OrthoDB" id="9795145at2"/>
<evidence type="ECO:0000256" key="1">
    <source>
        <dbReference type="ARBA" id="ARBA00009990"/>
    </source>
</evidence>
<dbReference type="GO" id="GO:0015031">
    <property type="term" value="P:protein transport"/>
    <property type="evidence" value="ECO:0007669"/>
    <property type="project" value="UniProtKB-KW"/>
</dbReference>
<comment type="similarity">
    <text evidence="1">Belongs to the SecB family.</text>
</comment>
<protein>
    <recommendedName>
        <fullName evidence="9">Protein-export protein SecB</fullName>
    </recommendedName>
</protein>
<keyword evidence="3" id="KW-0653">Protein transport</keyword>
<comment type="caution">
    <text evidence="7">The sequence shown here is derived from an EMBL/GenBank/DDBJ whole genome shotgun (WGS) entry which is preliminary data.</text>
</comment>
<evidence type="ECO:0000256" key="5">
    <source>
        <dbReference type="ARBA" id="ARBA00023186"/>
    </source>
</evidence>
<evidence type="ECO:0000256" key="3">
    <source>
        <dbReference type="ARBA" id="ARBA00022927"/>
    </source>
</evidence>
<keyword evidence="5" id="KW-0143">Chaperone</keyword>
<evidence type="ECO:0000256" key="6">
    <source>
        <dbReference type="SAM" id="MobiDB-lite"/>
    </source>
</evidence>
<dbReference type="Pfam" id="PF02556">
    <property type="entry name" value="SecB"/>
    <property type="match status" value="1"/>
</dbReference>
<dbReference type="InterPro" id="IPR003708">
    <property type="entry name" value="SecB"/>
</dbReference>
<dbReference type="GO" id="GO:0051082">
    <property type="term" value="F:unfolded protein binding"/>
    <property type="evidence" value="ECO:0007669"/>
    <property type="project" value="InterPro"/>
</dbReference>
<dbReference type="Proteomes" id="UP000321230">
    <property type="component" value="Unassembled WGS sequence"/>
</dbReference>
<evidence type="ECO:0000256" key="2">
    <source>
        <dbReference type="ARBA" id="ARBA00022448"/>
    </source>
</evidence>
<keyword evidence="8" id="KW-1185">Reference proteome</keyword>
<sequence length="175" mass="18962">MNEHDHADTLGGASSSNNAVKPANGTPSLVIGSQYLRSISMDVQNTPDVFRDIPSQPHLAMALDVTGRQLADGQMSFEVCVVVRAHGLAAAPTQEEPNPRVLYDLNVSYAGLFALKDITAQDQVEPLLLVEAPTYIFPALRGALLNTIREAGFPTSNIQPVDFEALWHTRRAQQA</sequence>
<dbReference type="GO" id="GO:0051262">
    <property type="term" value="P:protein tetramerization"/>
    <property type="evidence" value="ECO:0007669"/>
    <property type="project" value="InterPro"/>
</dbReference>
<name>A0A511AYC5_9PROT</name>
<gene>
    <name evidence="7" type="ORF">GWA01_09740</name>
</gene>
<evidence type="ECO:0008006" key="9">
    <source>
        <dbReference type="Google" id="ProtNLM"/>
    </source>
</evidence>
<evidence type="ECO:0000256" key="4">
    <source>
        <dbReference type="ARBA" id="ARBA00023010"/>
    </source>
</evidence>
<dbReference type="RefSeq" id="WP_146794552.1">
    <property type="nucleotide sequence ID" value="NZ_BARC01000011.1"/>
</dbReference>
<evidence type="ECO:0000313" key="8">
    <source>
        <dbReference type="Proteomes" id="UP000321230"/>
    </source>
</evidence>
<feature type="region of interest" description="Disordered" evidence="6">
    <location>
        <begin position="1"/>
        <end position="24"/>
    </location>
</feature>
<evidence type="ECO:0000313" key="7">
    <source>
        <dbReference type="EMBL" id="GEK93204.1"/>
    </source>
</evidence>
<dbReference type="AlphaFoldDB" id="A0A511AYC5"/>
<dbReference type="PANTHER" id="PTHR36918">
    <property type="match status" value="1"/>
</dbReference>
<reference evidence="7 8" key="1">
    <citation type="submission" date="2019-07" db="EMBL/GenBank/DDBJ databases">
        <title>Whole genome shotgun sequence of Gluconobacter wancherniae NBRC 103581.</title>
        <authorList>
            <person name="Hosoyama A."/>
            <person name="Uohara A."/>
            <person name="Ohji S."/>
            <person name="Ichikawa N."/>
        </authorList>
    </citation>
    <scope>NUCLEOTIDE SEQUENCE [LARGE SCALE GENOMIC DNA]</scope>
    <source>
        <strain evidence="7 8">NBRC 103581</strain>
    </source>
</reference>
<dbReference type="InterPro" id="IPR035958">
    <property type="entry name" value="SecB-like_sf"/>
</dbReference>
<keyword evidence="2" id="KW-0813">Transport</keyword>
<organism evidence="7 8">
    <name type="scientific">Gluconobacter wancherniae NBRC 103581</name>
    <dbReference type="NCBI Taxonomy" id="656744"/>
    <lineage>
        <taxon>Bacteria</taxon>
        <taxon>Pseudomonadati</taxon>
        <taxon>Pseudomonadota</taxon>
        <taxon>Alphaproteobacteria</taxon>
        <taxon>Acetobacterales</taxon>
        <taxon>Acetobacteraceae</taxon>
        <taxon>Gluconobacter</taxon>
    </lineage>
</organism>
<proteinExistence type="inferred from homology"/>
<accession>A0A511AYC5</accession>
<dbReference type="PANTHER" id="PTHR36918:SF1">
    <property type="entry name" value="PROTEIN-EXPORT PROTEIN SECB"/>
    <property type="match status" value="1"/>
</dbReference>
<dbReference type="EMBL" id="BJUZ01000001">
    <property type="protein sequence ID" value="GEK93204.1"/>
    <property type="molecule type" value="Genomic_DNA"/>
</dbReference>
<keyword evidence="4" id="KW-0811">Translocation</keyword>
<dbReference type="PRINTS" id="PR01594">
    <property type="entry name" value="SECBCHAPRONE"/>
</dbReference>